<dbReference type="OrthoDB" id="1928288at2759"/>
<feature type="region of interest" description="Disordered" evidence="1">
    <location>
        <begin position="264"/>
        <end position="314"/>
    </location>
</feature>
<name>A0A835J2R6_9ROSI</name>
<dbReference type="PANTHER" id="PTHR33167:SF7">
    <property type="entry name" value="SHUGOSHIN C-TERMINAL DOMAIN-CONTAINING PROTEIN"/>
    <property type="match status" value="1"/>
</dbReference>
<evidence type="ECO:0000256" key="1">
    <source>
        <dbReference type="SAM" id="MobiDB-lite"/>
    </source>
</evidence>
<accession>A0A835J2R6</accession>
<proteinExistence type="predicted"/>
<feature type="compositionally biased region" description="Polar residues" evidence="1">
    <location>
        <begin position="267"/>
        <end position="302"/>
    </location>
</feature>
<evidence type="ECO:0000313" key="3">
    <source>
        <dbReference type="Proteomes" id="UP000657918"/>
    </source>
</evidence>
<sequence length="361" mass="39977">MDQIRRTMMQHEALFKEQVQALHKLYSIQKAEMQEIKGRNYSQAQVLAFNPESLVLVEGQNCGSVLERKLLRPVCTAGRGLKKDALALSLRPFCTFKEIKGSSLLWIDGIGDETSPPAHRKPARNFDLEKVPEDDADESADLEGIPKQWKRSDLTESTELFQDLGSSGEVALTSPKSELHNSRDDYVDSFPKDPVKCSQDSSILEPKEFDEFNIQRTQAMEAITLNPRTECCKKKDTCDSRGNSCLEDQESSRSKEGFLSKCEEAPLSSQDVLRSSASSTLTEHTVSNSHSNGEHGNTTSSEKIPVVTKGNQNMKGKTVLSEECEGLAAEIFLSFAPPSKSQADTERHSAEAESAKSYSYG</sequence>
<gene>
    <name evidence="2" type="ORF">SADUNF_Sadunf18G0015200</name>
</gene>
<evidence type="ECO:0000313" key="2">
    <source>
        <dbReference type="EMBL" id="KAF9662070.1"/>
    </source>
</evidence>
<reference evidence="2 3" key="1">
    <citation type="submission" date="2020-10" db="EMBL/GenBank/DDBJ databases">
        <title>Plant Genome Project.</title>
        <authorList>
            <person name="Zhang R.-G."/>
        </authorList>
    </citation>
    <scope>NUCLEOTIDE SEQUENCE [LARGE SCALE GENOMIC DNA]</scope>
    <source>
        <strain evidence="2">FAFU-HL-1</strain>
        <tissue evidence="2">Leaf</tissue>
    </source>
</reference>
<dbReference type="PANTHER" id="PTHR33167">
    <property type="entry name" value="TRANSCRIPTION FACTOR, PUTATIVE (DUF863)-RELATED"/>
    <property type="match status" value="1"/>
</dbReference>
<dbReference type="EMBL" id="JADGMS010000018">
    <property type="protein sequence ID" value="KAF9662070.1"/>
    <property type="molecule type" value="Genomic_DNA"/>
</dbReference>
<feature type="region of interest" description="Disordered" evidence="1">
    <location>
        <begin position="336"/>
        <end position="361"/>
    </location>
</feature>
<organism evidence="2 3">
    <name type="scientific">Salix dunnii</name>
    <dbReference type="NCBI Taxonomy" id="1413687"/>
    <lineage>
        <taxon>Eukaryota</taxon>
        <taxon>Viridiplantae</taxon>
        <taxon>Streptophyta</taxon>
        <taxon>Embryophyta</taxon>
        <taxon>Tracheophyta</taxon>
        <taxon>Spermatophyta</taxon>
        <taxon>Magnoliopsida</taxon>
        <taxon>eudicotyledons</taxon>
        <taxon>Gunneridae</taxon>
        <taxon>Pentapetalae</taxon>
        <taxon>rosids</taxon>
        <taxon>fabids</taxon>
        <taxon>Malpighiales</taxon>
        <taxon>Salicaceae</taxon>
        <taxon>Saliceae</taxon>
        <taxon>Salix</taxon>
    </lineage>
</organism>
<dbReference type="Proteomes" id="UP000657918">
    <property type="component" value="Unassembled WGS sequence"/>
</dbReference>
<protein>
    <submittedName>
        <fullName evidence="2">Uncharacterized protein</fullName>
    </submittedName>
</protein>
<dbReference type="AlphaFoldDB" id="A0A835J2R6"/>
<keyword evidence="3" id="KW-1185">Reference proteome</keyword>
<feature type="compositionally biased region" description="Basic and acidic residues" evidence="1">
    <location>
        <begin position="343"/>
        <end position="354"/>
    </location>
</feature>
<comment type="caution">
    <text evidence="2">The sequence shown here is derived from an EMBL/GenBank/DDBJ whole genome shotgun (WGS) entry which is preliminary data.</text>
</comment>
<feature type="region of interest" description="Disordered" evidence="1">
    <location>
        <begin position="112"/>
        <end position="140"/>
    </location>
</feature>
<feature type="compositionally biased region" description="Basic and acidic residues" evidence="1">
    <location>
        <begin position="124"/>
        <end position="133"/>
    </location>
</feature>